<protein>
    <submittedName>
        <fullName evidence="1">Uncharacterized protein</fullName>
    </submittedName>
</protein>
<organism evidence="1 2">
    <name type="scientific">Hypoxylon rubiginosum</name>
    <dbReference type="NCBI Taxonomy" id="110542"/>
    <lineage>
        <taxon>Eukaryota</taxon>
        <taxon>Fungi</taxon>
        <taxon>Dikarya</taxon>
        <taxon>Ascomycota</taxon>
        <taxon>Pezizomycotina</taxon>
        <taxon>Sordariomycetes</taxon>
        <taxon>Xylariomycetidae</taxon>
        <taxon>Xylariales</taxon>
        <taxon>Hypoxylaceae</taxon>
        <taxon>Hypoxylon</taxon>
    </lineage>
</organism>
<comment type="caution">
    <text evidence="1">The sequence shown here is derived from an EMBL/GenBank/DDBJ whole genome shotgun (WGS) entry which is preliminary data.</text>
</comment>
<sequence length="88" mass="9825">MQFSENDLDRLLIVGCFLIISYIVATDRSGSIYSSNITYMRYLDTVTLGTNIYRLVRPDQAEYLYERTGLLAVALGIVGGGKVVWKGP</sequence>
<name>A0ACB9YQN2_9PEZI</name>
<reference evidence="1 2" key="1">
    <citation type="journal article" date="2022" name="New Phytol.">
        <title>Ecological generalism drives hyperdiversity of secondary metabolite gene clusters in xylarialean endophytes.</title>
        <authorList>
            <person name="Franco M.E.E."/>
            <person name="Wisecaver J.H."/>
            <person name="Arnold A.E."/>
            <person name="Ju Y.M."/>
            <person name="Slot J.C."/>
            <person name="Ahrendt S."/>
            <person name="Moore L.P."/>
            <person name="Eastman K.E."/>
            <person name="Scott K."/>
            <person name="Konkel Z."/>
            <person name="Mondo S.J."/>
            <person name="Kuo A."/>
            <person name="Hayes R.D."/>
            <person name="Haridas S."/>
            <person name="Andreopoulos B."/>
            <person name="Riley R."/>
            <person name="LaButti K."/>
            <person name="Pangilinan J."/>
            <person name="Lipzen A."/>
            <person name="Amirebrahimi M."/>
            <person name="Yan J."/>
            <person name="Adam C."/>
            <person name="Keymanesh K."/>
            <person name="Ng V."/>
            <person name="Louie K."/>
            <person name="Northen T."/>
            <person name="Drula E."/>
            <person name="Henrissat B."/>
            <person name="Hsieh H.M."/>
            <person name="Youens-Clark K."/>
            <person name="Lutzoni F."/>
            <person name="Miadlikowska J."/>
            <person name="Eastwood D.C."/>
            <person name="Hamelin R.C."/>
            <person name="Grigoriev I.V."/>
            <person name="U'Ren J.M."/>
        </authorList>
    </citation>
    <scope>NUCLEOTIDE SEQUENCE [LARGE SCALE GENOMIC DNA]</scope>
    <source>
        <strain evidence="1 2">CBS 119005</strain>
    </source>
</reference>
<evidence type="ECO:0000313" key="2">
    <source>
        <dbReference type="Proteomes" id="UP001497700"/>
    </source>
</evidence>
<evidence type="ECO:0000313" key="1">
    <source>
        <dbReference type="EMBL" id="KAI4861542.1"/>
    </source>
</evidence>
<dbReference type="Proteomes" id="UP001497700">
    <property type="component" value="Unassembled WGS sequence"/>
</dbReference>
<accession>A0ACB9YQN2</accession>
<keyword evidence="2" id="KW-1185">Reference proteome</keyword>
<dbReference type="EMBL" id="MU393549">
    <property type="protein sequence ID" value="KAI4861542.1"/>
    <property type="molecule type" value="Genomic_DNA"/>
</dbReference>
<proteinExistence type="predicted"/>
<gene>
    <name evidence="1" type="ORF">F4820DRAFT_433376</name>
</gene>